<keyword evidence="5" id="KW-0027">Amidation</keyword>
<dbReference type="GO" id="GO:0007218">
    <property type="term" value="P:neuropeptide signaling pathway"/>
    <property type="evidence" value="ECO:0007669"/>
    <property type="project" value="UniProtKB-KW"/>
</dbReference>
<evidence type="ECO:0000256" key="1">
    <source>
        <dbReference type="ARBA" id="ARBA00004613"/>
    </source>
</evidence>
<dbReference type="Pfam" id="PF01581">
    <property type="entry name" value="FARP"/>
    <property type="match status" value="6"/>
</dbReference>
<dbReference type="PANTHER" id="PTHR20986:SF24">
    <property type="entry name" value="FMRFAMIDE-LIKE NEUROPEPTIDES 1"/>
    <property type="match status" value="1"/>
</dbReference>
<keyword evidence="3" id="KW-0964">Secreted</keyword>
<comment type="similarity">
    <text evidence="2">Belongs to the FARP (FMRFamide related peptide) family.</text>
</comment>
<dbReference type="Proteomes" id="UP000783686">
    <property type="component" value="Unassembled WGS sequence"/>
</dbReference>
<evidence type="ECO:0000313" key="8">
    <source>
        <dbReference type="Proteomes" id="UP000614601"/>
    </source>
</evidence>
<dbReference type="EMBL" id="CAJFCW020000004">
    <property type="protein sequence ID" value="CAG9110868.1"/>
    <property type="molecule type" value="Genomic_DNA"/>
</dbReference>
<comment type="caution">
    <text evidence="7">The sequence shown here is derived from an EMBL/GenBank/DDBJ whole genome shotgun (WGS) entry which is preliminary data.</text>
</comment>
<proteinExistence type="inferred from homology"/>
<sequence length="172" mass="18896">MSSIRLVEHAVRDIGYKAGQIGRLRIWKMTPHGAAGILLGILTVICATLTVQGCSGTDAFCSTPRQRNATSEKKGSEPNFLRFGKRAAPSPNSAGANFLRFGKSGADPNFLRFGKRAAEFKIDGTEPNFLRFGKRPDPSAMSNNFLRFGKRATALEKLDREARQSNNFLRFG</sequence>
<evidence type="ECO:0000256" key="2">
    <source>
        <dbReference type="ARBA" id="ARBA00006356"/>
    </source>
</evidence>
<reference evidence="7" key="1">
    <citation type="submission" date="2020-09" db="EMBL/GenBank/DDBJ databases">
        <authorList>
            <person name="Kikuchi T."/>
        </authorList>
    </citation>
    <scope>NUCLEOTIDE SEQUENCE</scope>
    <source>
        <strain evidence="7">SH1</strain>
    </source>
</reference>
<protein>
    <submittedName>
        <fullName evidence="7">Uncharacterized protein</fullName>
    </submittedName>
</protein>
<evidence type="ECO:0000256" key="6">
    <source>
        <dbReference type="ARBA" id="ARBA00023320"/>
    </source>
</evidence>
<keyword evidence="4" id="KW-0165">Cleavage on pair of basic residues</keyword>
<evidence type="ECO:0000256" key="5">
    <source>
        <dbReference type="ARBA" id="ARBA00022815"/>
    </source>
</evidence>
<organism evidence="7 8">
    <name type="scientific">Bursaphelenchus okinawaensis</name>
    <dbReference type="NCBI Taxonomy" id="465554"/>
    <lineage>
        <taxon>Eukaryota</taxon>
        <taxon>Metazoa</taxon>
        <taxon>Ecdysozoa</taxon>
        <taxon>Nematoda</taxon>
        <taxon>Chromadorea</taxon>
        <taxon>Rhabditida</taxon>
        <taxon>Tylenchina</taxon>
        <taxon>Tylenchomorpha</taxon>
        <taxon>Aphelenchoidea</taxon>
        <taxon>Aphelenchoididae</taxon>
        <taxon>Bursaphelenchus</taxon>
    </lineage>
</organism>
<gene>
    <name evidence="7" type="ORF">BOKJ2_LOCUS7743</name>
</gene>
<accession>A0A811KU37</accession>
<evidence type="ECO:0000313" key="7">
    <source>
        <dbReference type="EMBL" id="CAD5218533.1"/>
    </source>
</evidence>
<evidence type="ECO:0000256" key="4">
    <source>
        <dbReference type="ARBA" id="ARBA00022685"/>
    </source>
</evidence>
<dbReference type="InterPro" id="IPR051041">
    <property type="entry name" value="FMRFamide-related_np"/>
</dbReference>
<dbReference type="PANTHER" id="PTHR20986">
    <property type="entry name" value="FMRFAMIDE-RELATED PEPTIDES"/>
    <property type="match status" value="1"/>
</dbReference>
<comment type="subcellular location">
    <subcellularLocation>
        <location evidence="1">Secreted</location>
    </subcellularLocation>
</comment>
<keyword evidence="6" id="KW-0527">Neuropeptide</keyword>
<dbReference type="OrthoDB" id="5813613at2759"/>
<dbReference type="Proteomes" id="UP000614601">
    <property type="component" value="Unassembled WGS sequence"/>
</dbReference>
<dbReference type="EMBL" id="CAJFDH010000004">
    <property type="protein sequence ID" value="CAD5218533.1"/>
    <property type="molecule type" value="Genomic_DNA"/>
</dbReference>
<evidence type="ECO:0000256" key="3">
    <source>
        <dbReference type="ARBA" id="ARBA00022525"/>
    </source>
</evidence>
<dbReference type="AlphaFoldDB" id="A0A811KU37"/>
<keyword evidence="8" id="KW-1185">Reference proteome</keyword>
<dbReference type="GO" id="GO:0005576">
    <property type="term" value="C:extracellular region"/>
    <property type="evidence" value="ECO:0007669"/>
    <property type="project" value="UniProtKB-SubCell"/>
</dbReference>
<name>A0A811KU37_9BILA</name>
<dbReference type="InterPro" id="IPR002544">
    <property type="entry name" value="FMRFamid-related_peptide-like"/>
</dbReference>